<protein>
    <submittedName>
        <fullName evidence="1">Uncharacterized protein</fullName>
    </submittedName>
</protein>
<evidence type="ECO:0000313" key="2">
    <source>
        <dbReference type="Proteomes" id="UP001630969"/>
    </source>
</evidence>
<proteinExistence type="predicted"/>
<organism evidence="1 2">
    <name type="scientific">Aeromonas bivalvium</name>
    <dbReference type="NCBI Taxonomy" id="440079"/>
    <lineage>
        <taxon>Bacteria</taxon>
        <taxon>Pseudomonadati</taxon>
        <taxon>Pseudomonadota</taxon>
        <taxon>Gammaproteobacteria</taxon>
        <taxon>Aeromonadales</taxon>
        <taxon>Aeromonadaceae</taxon>
        <taxon>Aeromonas</taxon>
    </lineage>
</organism>
<evidence type="ECO:0000313" key="1">
    <source>
        <dbReference type="EMBL" id="MFM4892098.1"/>
    </source>
</evidence>
<dbReference type="EMBL" id="JBGXBU010000001">
    <property type="protein sequence ID" value="MFM4892098.1"/>
    <property type="molecule type" value="Genomic_DNA"/>
</dbReference>
<sequence>MTQSTPSRLEALLEQFADALEQTDLCLQERAQFNALLDALRIEIRLCQEVLA</sequence>
<dbReference type="RefSeq" id="WP_201354442.1">
    <property type="nucleotide sequence ID" value="NZ_JBGXBU010000001.1"/>
</dbReference>
<dbReference type="GeneID" id="97219291"/>
<dbReference type="Proteomes" id="UP001630969">
    <property type="component" value="Unassembled WGS sequence"/>
</dbReference>
<gene>
    <name evidence="1" type="ORF">ACEUDJ_04290</name>
</gene>
<name>A0ABW9GQ67_9GAMM</name>
<accession>A0ABW9GQ67</accession>
<keyword evidence="2" id="KW-1185">Reference proteome</keyword>
<reference evidence="1 2" key="1">
    <citation type="submission" date="2024-09" db="EMBL/GenBank/DDBJ databases">
        <title>Aeromonas strains Genome sequencing and assembly.</title>
        <authorList>
            <person name="Hu X."/>
            <person name="Tang B."/>
        </authorList>
    </citation>
    <scope>NUCLEOTIDE SEQUENCE [LARGE SCALE GENOMIC DNA]</scope>
    <source>
        <strain evidence="1 2">NB23SCDHY001</strain>
    </source>
</reference>
<comment type="caution">
    <text evidence="1">The sequence shown here is derived from an EMBL/GenBank/DDBJ whole genome shotgun (WGS) entry which is preliminary data.</text>
</comment>